<dbReference type="AlphaFoldDB" id="A0A9Q1FKB2"/>
<feature type="region of interest" description="Disordered" evidence="1">
    <location>
        <begin position="524"/>
        <end position="548"/>
    </location>
</feature>
<evidence type="ECO:0000313" key="3">
    <source>
        <dbReference type="Proteomes" id="UP001152622"/>
    </source>
</evidence>
<evidence type="ECO:0008006" key="4">
    <source>
        <dbReference type="Google" id="ProtNLM"/>
    </source>
</evidence>
<feature type="region of interest" description="Disordered" evidence="1">
    <location>
        <begin position="311"/>
        <end position="339"/>
    </location>
</feature>
<dbReference type="OrthoDB" id="2161974at2759"/>
<evidence type="ECO:0000256" key="1">
    <source>
        <dbReference type="SAM" id="MobiDB-lite"/>
    </source>
</evidence>
<gene>
    <name evidence="2" type="ORF">SKAU_G00169660</name>
</gene>
<comment type="caution">
    <text evidence="2">The sequence shown here is derived from an EMBL/GenBank/DDBJ whole genome shotgun (WGS) entry which is preliminary data.</text>
</comment>
<feature type="region of interest" description="Disordered" evidence="1">
    <location>
        <begin position="41"/>
        <end position="101"/>
    </location>
</feature>
<keyword evidence="3" id="KW-1185">Reference proteome</keyword>
<name>A0A9Q1FKB2_SYNKA</name>
<evidence type="ECO:0000313" key="2">
    <source>
        <dbReference type="EMBL" id="KAJ8360441.1"/>
    </source>
</evidence>
<dbReference type="Proteomes" id="UP001152622">
    <property type="component" value="Chromosome 5"/>
</dbReference>
<accession>A0A9Q1FKB2</accession>
<protein>
    <recommendedName>
        <fullName evidence="4">Neuron navigator 1</fullName>
    </recommendedName>
</protein>
<organism evidence="2 3">
    <name type="scientific">Synaphobranchus kaupii</name>
    <name type="common">Kaup's arrowtooth eel</name>
    <dbReference type="NCBI Taxonomy" id="118154"/>
    <lineage>
        <taxon>Eukaryota</taxon>
        <taxon>Metazoa</taxon>
        <taxon>Chordata</taxon>
        <taxon>Craniata</taxon>
        <taxon>Vertebrata</taxon>
        <taxon>Euteleostomi</taxon>
        <taxon>Actinopterygii</taxon>
        <taxon>Neopterygii</taxon>
        <taxon>Teleostei</taxon>
        <taxon>Anguilliformes</taxon>
        <taxon>Synaphobranchidae</taxon>
        <taxon>Synaphobranchus</taxon>
    </lineage>
</organism>
<feature type="region of interest" description="Disordered" evidence="1">
    <location>
        <begin position="384"/>
        <end position="498"/>
    </location>
</feature>
<feature type="region of interest" description="Disordered" evidence="1">
    <location>
        <begin position="1"/>
        <end position="22"/>
    </location>
</feature>
<feature type="compositionally biased region" description="Polar residues" evidence="1">
    <location>
        <begin position="166"/>
        <end position="186"/>
    </location>
</feature>
<reference evidence="2" key="1">
    <citation type="journal article" date="2023" name="Science">
        <title>Genome structures resolve the early diversification of teleost fishes.</title>
        <authorList>
            <person name="Parey E."/>
            <person name="Louis A."/>
            <person name="Montfort J."/>
            <person name="Bouchez O."/>
            <person name="Roques C."/>
            <person name="Iampietro C."/>
            <person name="Lluch J."/>
            <person name="Castinel A."/>
            <person name="Donnadieu C."/>
            <person name="Desvignes T."/>
            <person name="Floi Bucao C."/>
            <person name="Jouanno E."/>
            <person name="Wen M."/>
            <person name="Mejri S."/>
            <person name="Dirks R."/>
            <person name="Jansen H."/>
            <person name="Henkel C."/>
            <person name="Chen W.J."/>
            <person name="Zahm M."/>
            <person name="Cabau C."/>
            <person name="Klopp C."/>
            <person name="Thompson A.W."/>
            <person name="Robinson-Rechavi M."/>
            <person name="Braasch I."/>
            <person name="Lecointre G."/>
            <person name="Bobe J."/>
            <person name="Postlethwait J.H."/>
            <person name="Berthelot C."/>
            <person name="Roest Crollius H."/>
            <person name="Guiguen Y."/>
        </authorList>
    </citation>
    <scope>NUCLEOTIDE SEQUENCE</scope>
    <source>
        <strain evidence="2">WJC10195</strain>
    </source>
</reference>
<dbReference type="EMBL" id="JAINUF010000005">
    <property type="protein sequence ID" value="KAJ8360441.1"/>
    <property type="molecule type" value="Genomic_DNA"/>
</dbReference>
<proteinExistence type="predicted"/>
<feature type="region of interest" description="Disordered" evidence="1">
    <location>
        <begin position="160"/>
        <end position="215"/>
    </location>
</feature>
<sequence length="548" mass="58305">MMDGGVNGNTTMRALASSGIPTPQSLLGSSKLNLKHLDGSLHQDTTHRPVFTKVSSSSSSSSSRDLAKHNQPLSQKSGSALCGSSEIGNQTQSALRVPRSRETHKAVLSLGVVRELRRDINENCPSGYSKHGGVDNADSRVSQWLGTGEVVPANVSTVGESLPSELRNQNQLSGEPASVQPSGSQKLKTHLERTESGSFSDEEMDSPEDASPKHCPVPATPLSMSLMGEGIRTDGYRGHPPSQLNMAAVAPFRHRLQVRGNSDLSTLKELSEYYSDATEAPSCKDLGGILRTSVRGRGEDLKTEPAEGTRAYGQVDGKGAGMAAKRGKPGVPQGGAPRGELRVFRAGSSEGRLPVSSNLRKQKSLTNLAVLTDAEKKMQLYQPEWRDDMCKPGTGSLRAGKPKNATPGGPAPLSRNLSKSEHSLFQGKPRPFSPLAAPAALGKQSRIPRGPYAEVKPLSKASDDCKSDDEILSGKAKAEEKKPQAGGPGESGAKGQPFLKVDPELVVTVLGDLEQLLFSQMLGEYRPPRPPAPQSLCLLRRGSPHMTD</sequence>